<dbReference type="Gene3D" id="3.40.50.12080">
    <property type="match status" value="1"/>
</dbReference>
<sequence length="271" mass="32061">MKNIIIYATCQGIPFRDLLLQSDEIKKKYSVFYYSNFSTPGSPQFTIDQETLRNCEIFLYHPSKEFSEEFLSDLLPQESIKLQIPYITFSAYWPDFGRIPDRPLGKSTEFPYGRIPYRSEILDRLADEISSKERLIDTYLHMKSEIGDRALRILDSDFEYLNRLDSRDGPFFVRKYIENNFQERQLFKIFNHPKNELYLLITNQLLRHLELPKLTTAAAEKIPGHAEQNLPIHPATADSLNLNFYKRDLKHLYLGQEYSFEDFIQEYISLL</sequence>
<proteinExistence type="predicted"/>
<keyword evidence="3" id="KW-1185">Reference proteome</keyword>
<gene>
    <name evidence="2" type="ORF">QWI16_13865</name>
</gene>
<dbReference type="EMBL" id="JAULRT010000060">
    <property type="protein sequence ID" value="MDO3383263.1"/>
    <property type="molecule type" value="Genomic_DNA"/>
</dbReference>
<evidence type="ECO:0000313" key="2">
    <source>
        <dbReference type="EMBL" id="MDO3383263.1"/>
    </source>
</evidence>
<protein>
    <submittedName>
        <fullName evidence="2">WcbI family polysaccharide biosynthesis putative acetyltransferase</fullName>
    </submittedName>
</protein>
<organism evidence="2 3">
    <name type="scientific">Gilvimarinus algae</name>
    <dbReference type="NCBI Taxonomy" id="3058037"/>
    <lineage>
        <taxon>Bacteria</taxon>
        <taxon>Pseudomonadati</taxon>
        <taxon>Pseudomonadota</taxon>
        <taxon>Gammaproteobacteria</taxon>
        <taxon>Cellvibrionales</taxon>
        <taxon>Cellvibrionaceae</taxon>
        <taxon>Gilvimarinus</taxon>
    </lineage>
</organism>
<dbReference type="Proteomes" id="UP001168380">
    <property type="component" value="Unassembled WGS sequence"/>
</dbReference>
<accession>A0ABT8TJJ9</accession>
<reference evidence="2" key="1">
    <citation type="submission" date="2023-07" db="EMBL/GenBank/DDBJ databases">
        <title>Gilvimarinus algae sp. nov., isolated from the surface of Kelp.</title>
        <authorList>
            <person name="Sun Y.Y."/>
            <person name="Gong Y."/>
            <person name="Du Z.J."/>
        </authorList>
    </citation>
    <scope>NUCLEOTIDE SEQUENCE</scope>
    <source>
        <strain evidence="2">SDUM040014</strain>
    </source>
</reference>
<comment type="caution">
    <text evidence="2">The sequence shown here is derived from an EMBL/GenBank/DDBJ whole genome shotgun (WGS) entry which is preliminary data.</text>
</comment>
<dbReference type="RefSeq" id="WP_302714032.1">
    <property type="nucleotide sequence ID" value="NZ_JAULRT010000060.1"/>
</dbReference>
<evidence type="ECO:0000313" key="3">
    <source>
        <dbReference type="Proteomes" id="UP001168380"/>
    </source>
</evidence>
<dbReference type="Pfam" id="PF18588">
    <property type="entry name" value="WcbI"/>
    <property type="match status" value="1"/>
</dbReference>
<dbReference type="InterPro" id="IPR041307">
    <property type="entry name" value="WcbI"/>
</dbReference>
<evidence type="ECO:0000259" key="1">
    <source>
        <dbReference type="Pfam" id="PF18588"/>
    </source>
</evidence>
<feature type="domain" description="Polysaccharide biosynthesis enzyme WcbI" evidence="1">
    <location>
        <begin position="4"/>
        <end position="213"/>
    </location>
</feature>
<name>A0ABT8TJJ9_9GAMM</name>